<dbReference type="AlphaFoldDB" id="A0AB40A7J7"/>
<dbReference type="InterPro" id="IPR012677">
    <property type="entry name" value="Nucleotide-bd_a/b_plait_sf"/>
</dbReference>
<dbReference type="SUPFAM" id="SSF54928">
    <property type="entry name" value="RNA-binding domain, RBD"/>
    <property type="match status" value="1"/>
</dbReference>
<gene>
    <name evidence="5" type="primary">tut</name>
</gene>
<dbReference type="SMART" id="SM00360">
    <property type="entry name" value="RRM"/>
    <property type="match status" value="1"/>
</dbReference>
<dbReference type="RefSeq" id="XP_036672397.3">
    <property type="nucleotide sequence ID" value="XM_036816502.3"/>
</dbReference>
<organism evidence="4 5">
    <name type="scientific">Drosophila suzukii</name>
    <name type="common">Spotted-wing drosophila fruit fly</name>
    <dbReference type="NCBI Taxonomy" id="28584"/>
    <lineage>
        <taxon>Eukaryota</taxon>
        <taxon>Metazoa</taxon>
        <taxon>Ecdysozoa</taxon>
        <taxon>Arthropoda</taxon>
        <taxon>Hexapoda</taxon>
        <taxon>Insecta</taxon>
        <taxon>Pterygota</taxon>
        <taxon>Neoptera</taxon>
        <taxon>Endopterygota</taxon>
        <taxon>Diptera</taxon>
        <taxon>Brachycera</taxon>
        <taxon>Muscomorpha</taxon>
        <taxon>Ephydroidea</taxon>
        <taxon>Drosophilidae</taxon>
        <taxon>Drosophila</taxon>
        <taxon>Sophophora</taxon>
    </lineage>
</organism>
<evidence type="ECO:0000256" key="1">
    <source>
        <dbReference type="ARBA" id="ARBA00022884"/>
    </source>
</evidence>
<dbReference type="PROSITE" id="PS50102">
    <property type="entry name" value="RRM"/>
    <property type="match status" value="1"/>
</dbReference>
<accession>A0AB40A7J7</accession>
<sequence length="226" mass="26448">MDLKSHYCKSQVNGTISITTRIVLNDTLKSSLEEGAGELYLTFIPKRCTPEKIAQVASELGEIYALRFKIDFSGYSRGYAYLQYVNTPLKEAALRYLPRRFRQMNLPIRVMTSENNRELVLSRVQSLRPWQVYQEMRKIFPFTILRVYESRPTGQFIYIFRYRNNDTAASAHRRIRNAIRRFGARARISWLCRSHFLSGEKNEHCCRTFQDSLLSKPGIGSYCFTI</sequence>
<reference evidence="5" key="1">
    <citation type="submission" date="2025-08" db="UniProtKB">
        <authorList>
            <consortium name="RefSeq"/>
        </authorList>
    </citation>
    <scope>IDENTIFICATION</scope>
</reference>
<name>A0AB40A7J7_DROSZ</name>
<dbReference type="Pfam" id="PF00076">
    <property type="entry name" value="RRM_1"/>
    <property type="match status" value="1"/>
</dbReference>
<evidence type="ECO:0000313" key="5">
    <source>
        <dbReference type="RefSeq" id="XP_036672397.3"/>
    </source>
</evidence>
<keyword evidence="1 2" id="KW-0694">RNA-binding</keyword>
<dbReference type="Gene3D" id="3.30.70.330">
    <property type="match status" value="1"/>
</dbReference>
<protein>
    <submittedName>
        <fullName evidence="5">Probable RNA-binding protein 46</fullName>
    </submittedName>
</protein>
<dbReference type="InterPro" id="IPR035979">
    <property type="entry name" value="RBD_domain_sf"/>
</dbReference>
<evidence type="ECO:0000313" key="4">
    <source>
        <dbReference type="Proteomes" id="UP001652628"/>
    </source>
</evidence>
<dbReference type="GO" id="GO:0003723">
    <property type="term" value="F:RNA binding"/>
    <property type="evidence" value="ECO:0007669"/>
    <property type="project" value="UniProtKB-UniRule"/>
</dbReference>
<dbReference type="GeneID" id="108012240"/>
<evidence type="ECO:0000259" key="3">
    <source>
        <dbReference type="PROSITE" id="PS50102"/>
    </source>
</evidence>
<evidence type="ECO:0000256" key="2">
    <source>
        <dbReference type="PROSITE-ProRule" id="PRU00176"/>
    </source>
</evidence>
<keyword evidence="4" id="KW-1185">Reference proteome</keyword>
<feature type="domain" description="RRM" evidence="3">
    <location>
        <begin position="37"/>
        <end position="126"/>
    </location>
</feature>
<proteinExistence type="predicted"/>
<dbReference type="InterPro" id="IPR000504">
    <property type="entry name" value="RRM_dom"/>
</dbReference>
<dbReference type="Proteomes" id="UP001652628">
    <property type="component" value="Chromosome 3"/>
</dbReference>